<dbReference type="Proteomes" id="UP000324897">
    <property type="component" value="Unassembled WGS sequence"/>
</dbReference>
<proteinExistence type="predicted"/>
<dbReference type="EMBL" id="RWGY01000909">
    <property type="protein sequence ID" value="TVT98057.1"/>
    <property type="molecule type" value="Genomic_DNA"/>
</dbReference>
<dbReference type="AlphaFoldDB" id="A0A5J9SFN6"/>
<sequence>MLRHAAPPGISFLRRAPFKIQQLCFTDPLLLEPDSSICKFSSSVLIWASYTVATVSCVWYPGVAKVCYHCPVALQSSCGGTPSCCEERGSSPYRRMVVLHLGLN</sequence>
<comment type="caution">
    <text evidence="1">The sequence shown here is derived from an EMBL/GenBank/DDBJ whole genome shotgun (WGS) entry which is preliminary data.</text>
</comment>
<gene>
    <name evidence="1" type="ORF">EJB05_56654</name>
</gene>
<dbReference type="Gramene" id="TVT98057">
    <property type="protein sequence ID" value="TVT98057"/>
    <property type="gene ID" value="EJB05_56654"/>
</dbReference>
<protein>
    <submittedName>
        <fullName evidence="1">Uncharacterized protein</fullName>
    </submittedName>
</protein>
<reference evidence="1 2" key="1">
    <citation type="journal article" date="2019" name="Sci. Rep.">
        <title>A high-quality genome of Eragrostis curvula grass provides insights into Poaceae evolution and supports new strategies to enhance forage quality.</title>
        <authorList>
            <person name="Carballo J."/>
            <person name="Santos B.A.C.M."/>
            <person name="Zappacosta D."/>
            <person name="Garbus I."/>
            <person name="Selva J.P."/>
            <person name="Gallo C.A."/>
            <person name="Diaz A."/>
            <person name="Albertini E."/>
            <person name="Caccamo M."/>
            <person name="Echenique V."/>
        </authorList>
    </citation>
    <scope>NUCLEOTIDE SEQUENCE [LARGE SCALE GENOMIC DNA]</scope>
    <source>
        <strain evidence="2">cv. Victoria</strain>
        <tissue evidence="1">Leaf</tissue>
    </source>
</reference>
<evidence type="ECO:0000313" key="2">
    <source>
        <dbReference type="Proteomes" id="UP000324897"/>
    </source>
</evidence>
<keyword evidence="2" id="KW-1185">Reference proteome</keyword>
<evidence type="ECO:0000313" key="1">
    <source>
        <dbReference type="EMBL" id="TVT98057.1"/>
    </source>
</evidence>
<organism evidence="1 2">
    <name type="scientific">Eragrostis curvula</name>
    <name type="common">weeping love grass</name>
    <dbReference type="NCBI Taxonomy" id="38414"/>
    <lineage>
        <taxon>Eukaryota</taxon>
        <taxon>Viridiplantae</taxon>
        <taxon>Streptophyta</taxon>
        <taxon>Embryophyta</taxon>
        <taxon>Tracheophyta</taxon>
        <taxon>Spermatophyta</taxon>
        <taxon>Magnoliopsida</taxon>
        <taxon>Liliopsida</taxon>
        <taxon>Poales</taxon>
        <taxon>Poaceae</taxon>
        <taxon>PACMAD clade</taxon>
        <taxon>Chloridoideae</taxon>
        <taxon>Eragrostideae</taxon>
        <taxon>Eragrostidinae</taxon>
        <taxon>Eragrostis</taxon>
    </lineage>
</organism>
<name>A0A5J9SFN6_9POAL</name>
<accession>A0A5J9SFN6</accession>